<feature type="active site" description="Charge relay system" evidence="1">
    <location>
        <position position="198"/>
    </location>
</feature>
<protein>
    <submittedName>
        <fullName evidence="3">Fatty-acid amide hydrolase 2-B</fullName>
    </submittedName>
</protein>
<gene>
    <name evidence="3" type="primary">faah2b</name>
    <name evidence="3" type="ORF">CDAR_82411</name>
</gene>
<sequence>MDFVRFVLVLTRPLSDPFLDFVYGLIMGKTKVLPPIDSKILLMTATDLAEKIRKKQLRCEEIMKAYVQRSKIVHPFVNAAVDDRYEDALKDAKAVDDFLAKSTKSEEEIQKDTPLLGVPFSCKEAIGVKDMAQTNGLVRARTRLAPEDSDTAALYRKAGAIPYVVTNVPELCMWWESANLVFGMTKNPYNNSRSVAGSSGGEGAIITSAAAVIGIGNDLAGSIRLPASFCGIYGHKPSRNVISNKGEFPECGEEWNEIVSTGPMCRYALDLPLLTRILADNNENVKWDEKVDFRKVKVYYMEEIPGFLNKAVPDVKASIRKAAKHFEDEYGIKATKLYLDEMRYAFNIWECRAFEIGGGEMVSDMSEDGNINLHLELIKSLFRCSDHTFPAIYNAMFERHQKDTFYYKCLKLFKELERKFEEIFEGDAILLFPTQPEAPLHYLMTIPKFENLGYTGVFNALGYPSTQVPAGFSNGLPIGIQVISKQFQDHLTIAAGLELDKVFGGWSSPCPISV</sequence>
<accession>A0AAV4V2A5</accession>
<feature type="domain" description="Amidase" evidence="2">
    <location>
        <begin position="61"/>
        <end position="492"/>
    </location>
</feature>
<evidence type="ECO:0000313" key="4">
    <source>
        <dbReference type="Proteomes" id="UP001054837"/>
    </source>
</evidence>
<reference evidence="3 4" key="1">
    <citation type="submission" date="2021-06" db="EMBL/GenBank/DDBJ databases">
        <title>Caerostris darwini draft genome.</title>
        <authorList>
            <person name="Kono N."/>
            <person name="Arakawa K."/>
        </authorList>
    </citation>
    <scope>NUCLEOTIDE SEQUENCE [LARGE SCALE GENOMIC DNA]</scope>
</reference>
<dbReference type="Pfam" id="PF01425">
    <property type="entry name" value="Amidase"/>
    <property type="match status" value="1"/>
</dbReference>
<dbReference type="GO" id="GO:0016787">
    <property type="term" value="F:hydrolase activity"/>
    <property type="evidence" value="ECO:0007669"/>
    <property type="project" value="UniProtKB-KW"/>
</dbReference>
<dbReference type="EMBL" id="BPLQ01012311">
    <property type="protein sequence ID" value="GIY64322.1"/>
    <property type="molecule type" value="Genomic_DNA"/>
</dbReference>
<comment type="caution">
    <text evidence="3">The sequence shown here is derived from an EMBL/GenBank/DDBJ whole genome shotgun (WGS) entry which is preliminary data.</text>
</comment>
<feature type="active site" description="Acyl-ester intermediate" evidence="1">
    <location>
        <position position="222"/>
    </location>
</feature>
<proteinExistence type="predicted"/>
<organism evidence="3 4">
    <name type="scientific">Caerostris darwini</name>
    <dbReference type="NCBI Taxonomy" id="1538125"/>
    <lineage>
        <taxon>Eukaryota</taxon>
        <taxon>Metazoa</taxon>
        <taxon>Ecdysozoa</taxon>
        <taxon>Arthropoda</taxon>
        <taxon>Chelicerata</taxon>
        <taxon>Arachnida</taxon>
        <taxon>Araneae</taxon>
        <taxon>Araneomorphae</taxon>
        <taxon>Entelegynae</taxon>
        <taxon>Araneoidea</taxon>
        <taxon>Araneidae</taxon>
        <taxon>Caerostris</taxon>
    </lineage>
</organism>
<feature type="active site" description="Charge relay system" evidence="1">
    <location>
        <position position="123"/>
    </location>
</feature>
<evidence type="ECO:0000259" key="2">
    <source>
        <dbReference type="Pfam" id="PF01425"/>
    </source>
</evidence>
<dbReference type="Gene3D" id="3.90.1300.10">
    <property type="entry name" value="Amidase signature (AS) domain"/>
    <property type="match status" value="1"/>
</dbReference>
<dbReference type="AlphaFoldDB" id="A0AAV4V2A5"/>
<dbReference type="PANTHER" id="PTHR43372">
    <property type="entry name" value="FATTY-ACID AMIDE HYDROLASE"/>
    <property type="match status" value="1"/>
</dbReference>
<dbReference type="SUPFAM" id="SSF75304">
    <property type="entry name" value="Amidase signature (AS) enzymes"/>
    <property type="match status" value="1"/>
</dbReference>
<evidence type="ECO:0000256" key="1">
    <source>
        <dbReference type="PIRSR" id="PIRSR001221-1"/>
    </source>
</evidence>
<dbReference type="GO" id="GO:0012505">
    <property type="term" value="C:endomembrane system"/>
    <property type="evidence" value="ECO:0007669"/>
    <property type="project" value="TreeGrafter"/>
</dbReference>
<dbReference type="PANTHER" id="PTHR43372:SF2">
    <property type="entry name" value="IP13792P"/>
    <property type="match status" value="1"/>
</dbReference>
<dbReference type="InterPro" id="IPR052739">
    <property type="entry name" value="FAAH2"/>
</dbReference>
<evidence type="ECO:0000313" key="3">
    <source>
        <dbReference type="EMBL" id="GIY64322.1"/>
    </source>
</evidence>
<dbReference type="Proteomes" id="UP001054837">
    <property type="component" value="Unassembled WGS sequence"/>
</dbReference>
<name>A0AAV4V2A5_9ARAC</name>
<keyword evidence="3" id="KW-0378">Hydrolase</keyword>
<dbReference type="InterPro" id="IPR036928">
    <property type="entry name" value="AS_sf"/>
</dbReference>
<dbReference type="InterPro" id="IPR023631">
    <property type="entry name" value="Amidase_dom"/>
</dbReference>
<dbReference type="PIRSF" id="PIRSF001221">
    <property type="entry name" value="Amidase_fungi"/>
    <property type="match status" value="1"/>
</dbReference>
<keyword evidence="4" id="KW-1185">Reference proteome</keyword>